<keyword evidence="2" id="KW-1185">Reference proteome</keyword>
<dbReference type="Proteomes" id="UP000249248">
    <property type="component" value="Unassembled WGS sequence"/>
</dbReference>
<name>A0A2W1NI18_9FLAO</name>
<organism evidence="1 2">
    <name type="scientific">Putridiphycobacter roseus</name>
    <dbReference type="NCBI Taxonomy" id="2219161"/>
    <lineage>
        <taxon>Bacteria</taxon>
        <taxon>Pseudomonadati</taxon>
        <taxon>Bacteroidota</taxon>
        <taxon>Flavobacteriia</taxon>
        <taxon>Flavobacteriales</taxon>
        <taxon>Crocinitomicaceae</taxon>
        <taxon>Putridiphycobacter</taxon>
    </lineage>
</organism>
<protein>
    <recommendedName>
        <fullName evidence="3">TerB family tellurite resistance protein</fullName>
    </recommendedName>
</protein>
<dbReference type="AlphaFoldDB" id="A0A2W1NI18"/>
<dbReference type="InterPro" id="IPR029024">
    <property type="entry name" value="TerB-like"/>
</dbReference>
<dbReference type="SUPFAM" id="SSF158682">
    <property type="entry name" value="TerB-like"/>
    <property type="match status" value="1"/>
</dbReference>
<proteinExistence type="predicted"/>
<reference evidence="1 2" key="1">
    <citation type="submission" date="2018-06" db="EMBL/GenBank/DDBJ databases">
        <title>The draft genome sequence of Crocinitomix sp. SM1701.</title>
        <authorList>
            <person name="Zhang X."/>
        </authorList>
    </citation>
    <scope>NUCLEOTIDE SEQUENCE [LARGE SCALE GENOMIC DNA]</scope>
    <source>
        <strain evidence="1 2">SM1701</strain>
    </source>
</reference>
<evidence type="ECO:0000313" key="1">
    <source>
        <dbReference type="EMBL" id="PZE18673.1"/>
    </source>
</evidence>
<evidence type="ECO:0008006" key="3">
    <source>
        <dbReference type="Google" id="ProtNLM"/>
    </source>
</evidence>
<sequence length="108" mass="12704">MQVNWTKEELKIYLLIYCANADFSETKSEIAFIKSKIKTSNFEQLHAEFDKDNDYQSIQKIQLSMKENGYSKEDKDALFEDIKAVFLRDDKYDVLEQNLMIGLGHLLK</sequence>
<comment type="caution">
    <text evidence="1">The sequence shown here is derived from an EMBL/GenBank/DDBJ whole genome shotgun (WGS) entry which is preliminary data.</text>
</comment>
<dbReference type="RefSeq" id="WP_111061574.1">
    <property type="nucleotide sequence ID" value="NZ_JBHUCU010000007.1"/>
</dbReference>
<evidence type="ECO:0000313" key="2">
    <source>
        <dbReference type="Proteomes" id="UP000249248"/>
    </source>
</evidence>
<dbReference type="EMBL" id="QKSB01000001">
    <property type="protein sequence ID" value="PZE18673.1"/>
    <property type="molecule type" value="Genomic_DNA"/>
</dbReference>
<accession>A0A2W1NI18</accession>
<dbReference type="OrthoDB" id="9770030at2"/>
<gene>
    <name evidence="1" type="ORF">DNU06_02265</name>
</gene>